<feature type="compositionally biased region" description="Low complexity" evidence="1">
    <location>
        <begin position="98"/>
        <end position="109"/>
    </location>
</feature>
<evidence type="ECO:0000313" key="2">
    <source>
        <dbReference type="EMBL" id="KAG2624125.1"/>
    </source>
</evidence>
<sequence>MLGGSSICSTSWSFTRGESSMRQQQRRHGTVRRVVSFSCEEIAQCGSRRRSSEGRRPDGRGAAELVGCLPSRPAGLLHGGCGGVQRQQTTRVGRRRTSSTPGTGIARAH</sequence>
<keyword evidence="3" id="KW-1185">Reference proteome</keyword>
<accession>A0A8T0UPZ1</accession>
<dbReference type="EMBL" id="CM029041">
    <property type="protein sequence ID" value="KAG2624125.1"/>
    <property type="molecule type" value="Genomic_DNA"/>
</dbReference>
<evidence type="ECO:0000256" key="1">
    <source>
        <dbReference type="SAM" id="MobiDB-lite"/>
    </source>
</evidence>
<feature type="region of interest" description="Disordered" evidence="1">
    <location>
        <begin position="1"/>
        <end position="32"/>
    </location>
</feature>
<feature type="compositionally biased region" description="Polar residues" evidence="1">
    <location>
        <begin position="1"/>
        <end position="23"/>
    </location>
</feature>
<organism evidence="2 3">
    <name type="scientific">Panicum virgatum</name>
    <name type="common">Blackwell switchgrass</name>
    <dbReference type="NCBI Taxonomy" id="38727"/>
    <lineage>
        <taxon>Eukaryota</taxon>
        <taxon>Viridiplantae</taxon>
        <taxon>Streptophyta</taxon>
        <taxon>Embryophyta</taxon>
        <taxon>Tracheophyta</taxon>
        <taxon>Spermatophyta</taxon>
        <taxon>Magnoliopsida</taxon>
        <taxon>Liliopsida</taxon>
        <taxon>Poales</taxon>
        <taxon>Poaceae</taxon>
        <taxon>PACMAD clade</taxon>
        <taxon>Panicoideae</taxon>
        <taxon>Panicodae</taxon>
        <taxon>Paniceae</taxon>
        <taxon>Panicinae</taxon>
        <taxon>Panicum</taxon>
        <taxon>Panicum sect. Hiantes</taxon>
    </lineage>
</organism>
<comment type="caution">
    <text evidence="2">The sequence shown here is derived from an EMBL/GenBank/DDBJ whole genome shotgun (WGS) entry which is preliminary data.</text>
</comment>
<feature type="region of interest" description="Disordered" evidence="1">
    <location>
        <begin position="79"/>
        <end position="109"/>
    </location>
</feature>
<name>A0A8T0UPZ1_PANVG</name>
<reference evidence="2" key="1">
    <citation type="submission" date="2020-05" db="EMBL/GenBank/DDBJ databases">
        <title>WGS assembly of Panicum virgatum.</title>
        <authorList>
            <person name="Lovell J.T."/>
            <person name="Jenkins J."/>
            <person name="Shu S."/>
            <person name="Juenger T.E."/>
            <person name="Schmutz J."/>
        </authorList>
    </citation>
    <scope>NUCLEOTIDE SEQUENCE</scope>
    <source>
        <strain evidence="2">AP13</strain>
    </source>
</reference>
<dbReference type="Proteomes" id="UP000823388">
    <property type="component" value="Chromosome 3K"/>
</dbReference>
<proteinExistence type="predicted"/>
<protein>
    <submittedName>
        <fullName evidence="2">Uncharacterized protein</fullName>
    </submittedName>
</protein>
<gene>
    <name evidence="2" type="ORF">PVAP13_3KG105900</name>
</gene>
<dbReference type="AlphaFoldDB" id="A0A8T0UPZ1"/>
<evidence type="ECO:0000313" key="3">
    <source>
        <dbReference type="Proteomes" id="UP000823388"/>
    </source>
</evidence>